<comment type="caution">
    <text evidence="1">The sequence shown here is derived from an EMBL/GenBank/DDBJ whole genome shotgun (WGS) entry which is preliminary data.</text>
</comment>
<dbReference type="Proteomes" id="UP000260823">
    <property type="component" value="Unassembled WGS sequence"/>
</dbReference>
<proteinExistence type="predicted"/>
<keyword evidence="1" id="KW-0808">Transferase</keyword>
<protein>
    <submittedName>
        <fullName evidence="1">Glycosyltransferase</fullName>
    </submittedName>
</protein>
<dbReference type="Pfam" id="PF13692">
    <property type="entry name" value="Glyco_trans_1_4"/>
    <property type="match status" value="1"/>
</dbReference>
<reference evidence="1 2" key="1">
    <citation type="submission" date="2018-08" db="EMBL/GenBank/DDBJ databases">
        <title>Mucilaginibacter terrae sp. nov., isolated from manganese diggings.</title>
        <authorList>
            <person name="Huang Y."/>
            <person name="Zhou Z."/>
        </authorList>
    </citation>
    <scope>NUCLEOTIDE SEQUENCE [LARGE SCALE GENOMIC DNA]</scope>
    <source>
        <strain evidence="1 2">ZH6</strain>
    </source>
</reference>
<dbReference type="OrthoDB" id="9807209at2"/>
<dbReference type="SUPFAM" id="SSF53756">
    <property type="entry name" value="UDP-Glycosyltransferase/glycogen phosphorylase"/>
    <property type="match status" value="1"/>
</dbReference>
<name>A0A3E2NW24_9SPHI</name>
<dbReference type="AlphaFoldDB" id="A0A3E2NW24"/>
<accession>A0A3E2NW24</accession>
<evidence type="ECO:0000313" key="2">
    <source>
        <dbReference type="Proteomes" id="UP000260823"/>
    </source>
</evidence>
<keyword evidence="2" id="KW-1185">Reference proteome</keyword>
<sequence length="357" mass="40211">MKKLLLITDVDFWNGGAGHRVRIGALVSYLGDNTELYIAYIGIVSPMETPRIAELKATVIILDNEDILSPMKYGEKLAEKTKDIRLDAVIIEYIHLSYMLNFVNEDVTMLLDMHDIVSDRTEAFHKFNYGGIIHEMSAEDEFGIMDVYDHVMVLCEPDRKKLYDIIPGKVILCPHPNLVHRRLVRPKVNTITYIASEYLPNVDAIIHFMETAWPLVSAEKNIELHIYGNVCHPLMGRELPARVFLKGYAADINKVYDNADIIINPVRFGAGMKIKTLEALASTVPLVTTAHGARGLEQLAGKGLIIVDNTEDFAFEIQRLINDCLIRQRLVAEAGDFIEQNYGPEKCFAPLSDAIQL</sequence>
<evidence type="ECO:0000313" key="1">
    <source>
        <dbReference type="EMBL" id="RFZ85214.1"/>
    </source>
</evidence>
<organism evidence="1 2">
    <name type="scientific">Mucilaginibacter terrenus</name>
    <dbReference type="NCBI Taxonomy" id="2482727"/>
    <lineage>
        <taxon>Bacteria</taxon>
        <taxon>Pseudomonadati</taxon>
        <taxon>Bacteroidota</taxon>
        <taxon>Sphingobacteriia</taxon>
        <taxon>Sphingobacteriales</taxon>
        <taxon>Sphingobacteriaceae</taxon>
        <taxon>Mucilaginibacter</taxon>
    </lineage>
</organism>
<dbReference type="Gene3D" id="3.40.50.2000">
    <property type="entry name" value="Glycogen Phosphorylase B"/>
    <property type="match status" value="1"/>
</dbReference>
<dbReference type="GO" id="GO:0016740">
    <property type="term" value="F:transferase activity"/>
    <property type="evidence" value="ECO:0007669"/>
    <property type="project" value="UniProtKB-KW"/>
</dbReference>
<dbReference type="EMBL" id="QWDE01000001">
    <property type="protein sequence ID" value="RFZ85214.1"/>
    <property type="molecule type" value="Genomic_DNA"/>
</dbReference>
<gene>
    <name evidence="1" type="ORF">DYU05_06325</name>
</gene>
<dbReference type="RefSeq" id="WP_117382114.1">
    <property type="nucleotide sequence ID" value="NZ_QWDE01000001.1"/>
</dbReference>